<feature type="domain" description="Glycosyl transferase family 1" evidence="1">
    <location>
        <begin position="195"/>
        <end position="363"/>
    </location>
</feature>
<feature type="domain" description="Glycosyltransferase subfamily 4-like N-terminal" evidence="2">
    <location>
        <begin position="26"/>
        <end position="175"/>
    </location>
</feature>
<reference evidence="3" key="1">
    <citation type="submission" date="2020-09" db="EMBL/GenBank/DDBJ databases">
        <title>Draft Genome Sequence of Paenibacillus sp. WST5.</title>
        <authorList>
            <person name="Bao Z."/>
        </authorList>
    </citation>
    <scope>NUCLEOTIDE SEQUENCE</scope>
    <source>
        <strain evidence="3">WST5</strain>
    </source>
</reference>
<dbReference type="Pfam" id="PF00534">
    <property type="entry name" value="Glycos_transf_1"/>
    <property type="match status" value="1"/>
</dbReference>
<gene>
    <name evidence="3" type="ORF">ICC18_15635</name>
</gene>
<dbReference type="GO" id="GO:0016757">
    <property type="term" value="F:glycosyltransferase activity"/>
    <property type="evidence" value="ECO:0007669"/>
    <property type="project" value="InterPro"/>
</dbReference>
<keyword evidence="4" id="KW-1185">Reference proteome</keyword>
<evidence type="ECO:0000259" key="2">
    <source>
        <dbReference type="Pfam" id="PF13439"/>
    </source>
</evidence>
<comment type="caution">
    <text evidence="3">The sequence shown here is derived from an EMBL/GenBank/DDBJ whole genome shotgun (WGS) entry which is preliminary data.</text>
</comment>
<dbReference type="Pfam" id="PF13439">
    <property type="entry name" value="Glyco_transf_4"/>
    <property type="match status" value="1"/>
</dbReference>
<dbReference type="PANTHER" id="PTHR45947">
    <property type="entry name" value="SULFOQUINOVOSYL TRANSFERASE SQD2"/>
    <property type="match status" value="1"/>
</dbReference>
<dbReference type="EMBL" id="JACVVD010000005">
    <property type="protein sequence ID" value="MBD0381553.1"/>
    <property type="molecule type" value="Genomic_DNA"/>
</dbReference>
<organism evidence="3 4">
    <name type="scientific">Paenibacillus sedimenti</name>
    <dbReference type="NCBI Taxonomy" id="2770274"/>
    <lineage>
        <taxon>Bacteria</taxon>
        <taxon>Bacillati</taxon>
        <taxon>Bacillota</taxon>
        <taxon>Bacilli</taxon>
        <taxon>Bacillales</taxon>
        <taxon>Paenibacillaceae</taxon>
        <taxon>Paenibacillus</taxon>
    </lineage>
</organism>
<dbReference type="Gene3D" id="3.40.50.2000">
    <property type="entry name" value="Glycogen Phosphorylase B"/>
    <property type="match status" value="2"/>
</dbReference>
<protein>
    <submittedName>
        <fullName evidence="3">Glycosyltransferase family 4 protein</fullName>
    </submittedName>
</protein>
<dbReference type="PANTHER" id="PTHR45947:SF3">
    <property type="entry name" value="SULFOQUINOVOSYL TRANSFERASE SQD2"/>
    <property type="match status" value="1"/>
</dbReference>
<sequence>MSGLPISVAIVTPGVFPVPSETSSSVEQVVHKTAEQLAKRMKVCVLGRKTPHQRSNEMKEGVHYARVRYGNPAIYIEGISQKIAKLKPTFIQVENRPRFVRYLRRKHPRAKISLVLHSTTFISAPHITIPELTACLRAANVVIVNSEFLKKLIQRKVPGSAHKIVSQHLGVDMERFISKWSPQGNESRIQKLKELGYENHKIILFVGRLIPKKGVHHLLDAMMQVVVTEPNALLIIVGSASYGSDRQTDYVRSLHRMGGTMPQYVRFIPYVSHNDIAQWFQIADVVAVPSAPNEAFGLVNVEAMATGVPVLATRSGGIQEIVADGNTGYLVNYDNIAEELPKYLLRLLENDELRNAMGEQGIQRVKQLFTWERSALQRYELYRKMCKNRT</sequence>
<dbReference type="InterPro" id="IPR050194">
    <property type="entry name" value="Glycosyltransferase_grp1"/>
</dbReference>
<dbReference type="InterPro" id="IPR028098">
    <property type="entry name" value="Glyco_trans_4-like_N"/>
</dbReference>
<accession>A0A926QKA9</accession>
<dbReference type="AlphaFoldDB" id="A0A926QKA9"/>
<dbReference type="RefSeq" id="WP_188175364.1">
    <property type="nucleotide sequence ID" value="NZ_JACVVD010000005.1"/>
</dbReference>
<evidence type="ECO:0000313" key="3">
    <source>
        <dbReference type="EMBL" id="MBD0381553.1"/>
    </source>
</evidence>
<proteinExistence type="predicted"/>
<dbReference type="SUPFAM" id="SSF53756">
    <property type="entry name" value="UDP-Glycosyltransferase/glycogen phosphorylase"/>
    <property type="match status" value="1"/>
</dbReference>
<dbReference type="CDD" id="cd03801">
    <property type="entry name" value="GT4_PimA-like"/>
    <property type="match status" value="1"/>
</dbReference>
<dbReference type="Proteomes" id="UP000650466">
    <property type="component" value="Unassembled WGS sequence"/>
</dbReference>
<name>A0A926QKA9_9BACL</name>
<evidence type="ECO:0000259" key="1">
    <source>
        <dbReference type="Pfam" id="PF00534"/>
    </source>
</evidence>
<evidence type="ECO:0000313" key="4">
    <source>
        <dbReference type="Proteomes" id="UP000650466"/>
    </source>
</evidence>
<dbReference type="InterPro" id="IPR001296">
    <property type="entry name" value="Glyco_trans_1"/>
</dbReference>